<keyword evidence="7" id="KW-0812">Transmembrane</keyword>
<feature type="domain" description="Type II/III secretion system secretin-like" evidence="8">
    <location>
        <begin position="356"/>
        <end position="481"/>
    </location>
</feature>
<dbReference type="PANTHER" id="PTHR43133:SF51">
    <property type="entry name" value="RNA POLYMERASE SIGMA FACTOR"/>
    <property type="match status" value="1"/>
</dbReference>
<keyword evidence="4" id="KW-0804">Transcription</keyword>
<keyword evidence="7" id="KW-1133">Transmembrane helix</keyword>
<proteinExistence type="inferred from homology"/>
<feature type="domain" description="RNA polymerase sigma factor 70 region 4 type 2" evidence="10">
    <location>
        <begin position="132"/>
        <end position="181"/>
    </location>
</feature>
<dbReference type="Pfam" id="PF04542">
    <property type="entry name" value="Sigma70_r2"/>
    <property type="match status" value="1"/>
</dbReference>
<keyword evidence="7" id="KW-0472">Membrane</keyword>
<dbReference type="InterPro" id="IPR007627">
    <property type="entry name" value="RNA_pol_sigma70_r2"/>
</dbReference>
<organism evidence="11 12">
    <name type="scientific">Gemmata obscuriglobus</name>
    <dbReference type="NCBI Taxonomy" id="114"/>
    <lineage>
        <taxon>Bacteria</taxon>
        <taxon>Pseudomonadati</taxon>
        <taxon>Planctomycetota</taxon>
        <taxon>Planctomycetia</taxon>
        <taxon>Gemmatales</taxon>
        <taxon>Gemmataceae</taxon>
        <taxon>Gemmata</taxon>
    </lineage>
</organism>
<reference evidence="11 12" key="1">
    <citation type="submission" date="2018-01" db="EMBL/GenBank/DDBJ databases">
        <title>G. obscuriglobus.</title>
        <authorList>
            <person name="Franke J."/>
            <person name="Blomberg W."/>
            <person name="Selmecki A."/>
        </authorList>
    </citation>
    <scope>NUCLEOTIDE SEQUENCE [LARGE SCALE GENOMIC DNA]</scope>
    <source>
        <strain evidence="11 12">DSM 5831</strain>
    </source>
</reference>
<evidence type="ECO:0000259" key="9">
    <source>
        <dbReference type="Pfam" id="PF04542"/>
    </source>
</evidence>
<dbReference type="InterPro" id="IPR039425">
    <property type="entry name" value="RNA_pol_sigma-70-like"/>
</dbReference>
<feature type="compositionally biased region" description="Pro residues" evidence="6">
    <location>
        <begin position="278"/>
        <end position="294"/>
    </location>
</feature>
<dbReference type="SUPFAM" id="SSF88659">
    <property type="entry name" value="Sigma3 and sigma4 domains of RNA polymerase sigma factors"/>
    <property type="match status" value="1"/>
</dbReference>
<evidence type="ECO:0008006" key="13">
    <source>
        <dbReference type="Google" id="ProtNLM"/>
    </source>
</evidence>
<dbReference type="EMBL" id="CP025958">
    <property type="protein sequence ID" value="AWM38424.1"/>
    <property type="molecule type" value="Genomic_DNA"/>
</dbReference>
<feature type="transmembrane region" description="Helical" evidence="7">
    <location>
        <begin position="254"/>
        <end position="273"/>
    </location>
</feature>
<evidence type="ECO:0000313" key="12">
    <source>
        <dbReference type="Proteomes" id="UP000245802"/>
    </source>
</evidence>
<evidence type="ECO:0000256" key="6">
    <source>
        <dbReference type="SAM" id="MobiDB-lite"/>
    </source>
</evidence>
<keyword evidence="2" id="KW-0805">Transcription regulation</keyword>
<dbReference type="NCBIfam" id="TIGR02937">
    <property type="entry name" value="sigma70-ECF"/>
    <property type="match status" value="1"/>
</dbReference>
<dbReference type="Proteomes" id="UP000245802">
    <property type="component" value="Chromosome"/>
</dbReference>
<dbReference type="RefSeq" id="WP_010038963.1">
    <property type="nucleotide sequence ID" value="NZ_CP025958.1"/>
</dbReference>
<evidence type="ECO:0000256" key="1">
    <source>
        <dbReference type="ARBA" id="ARBA00010641"/>
    </source>
</evidence>
<dbReference type="SUPFAM" id="SSF88946">
    <property type="entry name" value="Sigma2 domain of RNA polymerase sigma factors"/>
    <property type="match status" value="1"/>
</dbReference>
<dbReference type="GO" id="GO:0003677">
    <property type="term" value="F:DNA binding"/>
    <property type="evidence" value="ECO:0007669"/>
    <property type="project" value="InterPro"/>
</dbReference>
<dbReference type="GO" id="GO:0006352">
    <property type="term" value="P:DNA-templated transcription initiation"/>
    <property type="evidence" value="ECO:0007669"/>
    <property type="project" value="InterPro"/>
</dbReference>
<dbReference type="Pfam" id="PF00263">
    <property type="entry name" value="Secretin"/>
    <property type="match status" value="1"/>
</dbReference>
<feature type="transmembrane region" description="Helical" evidence="7">
    <location>
        <begin position="192"/>
        <end position="211"/>
    </location>
</feature>
<feature type="region of interest" description="Disordered" evidence="6">
    <location>
        <begin position="276"/>
        <end position="302"/>
    </location>
</feature>
<evidence type="ECO:0000256" key="3">
    <source>
        <dbReference type="ARBA" id="ARBA00023082"/>
    </source>
</evidence>
<dbReference type="InterPro" id="IPR013324">
    <property type="entry name" value="RNA_pol_sigma_r3/r4-like"/>
</dbReference>
<dbReference type="GO" id="GO:0016987">
    <property type="term" value="F:sigma factor activity"/>
    <property type="evidence" value="ECO:0007669"/>
    <property type="project" value="UniProtKB-KW"/>
</dbReference>
<gene>
    <name evidence="11" type="ORF">C1280_16450</name>
</gene>
<dbReference type="InterPro" id="IPR013325">
    <property type="entry name" value="RNA_pol_sigma_r2"/>
</dbReference>
<evidence type="ECO:0000256" key="5">
    <source>
        <dbReference type="RuleBase" id="RU004003"/>
    </source>
</evidence>
<dbReference type="InterPro" id="IPR013249">
    <property type="entry name" value="RNA_pol_sigma70_r4_t2"/>
</dbReference>
<dbReference type="KEGG" id="gog:C1280_16450"/>
<evidence type="ECO:0000313" key="11">
    <source>
        <dbReference type="EMBL" id="AWM38424.1"/>
    </source>
</evidence>
<feature type="transmembrane region" description="Helical" evidence="7">
    <location>
        <begin position="223"/>
        <end position="242"/>
    </location>
</feature>
<dbReference type="InterPro" id="IPR004846">
    <property type="entry name" value="T2SS/T3SS_dom"/>
</dbReference>
<sequence length="544" mass="58132">MTVPLLLLRHAGYVPSTDAELLDRFTKSRDESAFAELVRRHGPVVYRICRRLAGAAGADDAFQATFLVLATRTAAARAAGALGGWLVGVAGRVARQTRRGAERRVRHEAAAAHLRPEMCVDDSLELADQFRVLDEELARLPAALRGPMVLCMLQGRTQEQAAAELGRDARTLRRHLERAKAVLRARLERRGVVPMVATALVTGTGTVVAVVPDDLTRRTVGLVFDFLTGGAVASTSPPVALAKGVTTTMPARKLLLGAATVALGLVGFGFALADNRPPEPAPPPPVKTVEPPPENRAHKAPVSKAKSAQVIIEAMCVRVQAGFREQIGLTTDAPSGVTLTARESLMLKALLRHHPMVEILFRPQVQLQSGQMGHVGAWQELPVVTGLEGEVRDGKTVYVAKSEPVSLGHKLRILPTVEADGQVTIRIEGAYTELERPVSSTTSLDRLAAPTPRGDLPLELGSVNIHNFQATARVSDGQTAVFRSAAPVPTAGVVVHPMKAPAKSEPMPELLWVLTSHVVRSEQDAARVLANIAPPPPPPPPARQ</sequence>
<comment type="similarity">
    <text evidence="1">Belongs to the sigma-70 factor family. ECF subfamily.</text>
</comment>
<keyword evidence="12" id="KW-1185">Reference proteome</keyword>
<dbReference type="Pfam" id="PF08281">
    <property type="entry name" value="Sigma70_r4_2"/>
    <property type="match status" value="1"/>
</dbReference>
<dbReference type="GO" id="GO:0009306">
    <property type="term" value="P:protein secretion"/>
    <property type="evidence" value="ECO:0007669"/>
    <property type="project" value="InterPro"/>
</dbReference>
<evidence type="ECO:0000259" key="8">
    <source>
        <dbReference type="Pfam" id="PF00263"/>
    </source>
</evidence>
<feature type="domain" description="RNA polymerase sigma-70 region 2" evidence="9">
    <location>
        <begin position="37"/>
        <end position="103"/>
    </location>
</feature>
<evidence type="ECO:0000256" key="4">
    <source>
        <dbReference type="ARBA" id="ARBA00023163"/>
    </source>
</evidence>
<dbReference type="OrthoDB" id="291047at2"/>
<protein>
    <recommendedName>
        <fullName evidence="13">ECF RNA polymerase sigma factor SigE</fullName>
    </recommendedName>
</protein>
<accession>A0A2Z3H9S1</accession>
<comment type="similarity">
    <text evidence="5">Belongs to the bacterial secretin family.</text>
</comment>
<feature type="transmembrane region" description="Helical" evidence="7">
    <location>
        <begin position="74"/>
        <end position="94"/>
    </location>
</feature>
<keyword evidence="3" id="KW-0731">Sigma factor</keyword>
<dbReference type="Gene3D" id="1.10.1740.10">
    <property type="match status" value="1"/>
</dbReference>
<dbReference type="PANTHER" id="PTHR43133">
    <property type="entry name" value="RNA POLYMERASE ECF-TYPE SIGMA FACTO"/>
    <property type="match status" value="1"/>
</dbReference>
<name>A0A2Z3H9S1_9BACT</name>
<evidence type="ECO:0000259" key="10">
    <source>
        <dbReference type="Pfam" id="PF08281"/>
    </source>
</evidence>
<dbReference type="Gene3D" id="1.10.10.10">
    <property type="entry name" value="Winged helix-like DNA-binding domain superfamily/Winged helix DNA-binding domain"/>
    <property type="match status" value="1"/>
</dbReference>
<dbReference type="InterPro" id="IPR014284">
    <property type="entry name" value="RNA_pol_sigma-70_dom"/>
</dbReference>
<evidence type="ECO:0000256" key="7">
    <source>
        <dbReference type="SAM" id="Phobius"/>
    </source>
</evidence>
<evidence type="ECO:0000256" key="2">
    <source>
        <dbReference type="ARBA" id="ARBA00023015"/>
    </source>
</evidence>
<dbReference type="InterPro" id="IPR036388">
    <property type="entry name" value="WH-like_DNA-bd_sf"/>
</dbReference>
<dbReference type="AlphaFoldDB" id="A0A2Z3H9S1"/>